<evidence type="ECO:0000313" key="5">
    <source>
        <dbReference type="EMBL" id="SVE38942.1"/>
    </source>
</evidence>
<feature type="domain" description="NAD-dependent epimerase/dehydratase" evidence="4">
    <location>
        <begin position="3"/>
        <end position="116"/>
    </location>
</feature>
<dbReference type="InterPro" id="IPR036291">
    <property type="entry name" value="NAD(P)-bd_dom_sf"/>
</dbReference>
<dbReference type="SUPFAM" id="SSF51735">
    <property type="entry name" value="NAD(P)-binding Rossmann-fold domains"/>
    <property type="match status" value="1"/>
</dbReference>
<organism evidence="5">
    <name type="scientific">marine metagenome</name>
    <dbReference type="NCBI Taxonomy" id="408172"/>
    <lineage>
        <taxon>unclassified sequences</taxon>
        <taxon>metagenomes</taxon>
        <taxon>ecological metagenomes</taxon>
    </lineage>
</organism>
<accession>A0A383D380</accession>
<sequence>MNILITGANGTVGCDLVEMFSKSNNVFAFFRTPNSFSDNFRHTNVKWIKQDLKNKIKHKTNSEIIIHCAVVHPFSRNSDYRDYVNSNINALNNVIEYANKVKIKKFVYLSSVKIYG</sequence>
<name>A0A383D380_9ZZZZ</name>
<evidence type="ECO:0000256" key="1">
    <source>
        <dbReference type="ARBA" id="ARBA00007637"/>
    </source>
</evidence>
<protein>
    <recommendedName>
        <fullName evidence="4">NAD-dependent epimerase/dehydratase domain-containing protein</fullName>
    </recommendedName>
</protein>
<gene>
    <name evidence="5" type="ORF">METZ01_LOCUS491796</name>
</gene>
<evidence type="ECO:0000256" key="3">
    <source>
        <dbReference type="ARBA" id="ARBA00023027"/>
    </source>
</evidence>
<reference evidence="5" key="1">
    <citation type="submission" date="2018-05" db="EMBL/GenBank/DDBJ databases">
        <authorList>
            <person name="Lanie J.A."/>
            <person name="Ng W.-L."/>
            <person name="Kazmierczak K.M."/>
            <person name="Andrzejewski T.M."/>
            <person name="Davidsen T.M."/>
            <person name="Wayne K.J."/>
            <person name="Tettelin H."/>
            <person name="Glass J.I."/>
            <person name="Rusch D."/>
            <person name="Podicherti R."/>
            <person name="Tsui H.-C.T."/>
            <person name="Winkler M.E."/>
        </authorList>
    </citation>
    <scope>NUCLEOTIDE SEQUENCE</scope>
</reference>
<dbReference type="InterPro" id="IPR001509">
    <property type="entry name" value="Epimerase_deHydtase"/>
</dbReference>
<dbReference type="EMBL" id="UINC01213941">
    <property type="protein sequence ID" value="SVE38942.1"/>
    <property type="molecule type" value="Genomic_DNA"/>
</dbReference>
<evidence type="ECO:0000256" key="2">
    <source>
        <dbReference type="ARBA" id="ARBA00023002"/>
    </source>
</evidence>
<keyword evidence="2" id="KW-0560">Oxidoreductase</keyword>
<evidence type="ECO:0000259" key="4">
    <source>
        <dbReference type="Pfam" id="PF01370"/>
    </source>
</evidence>
<dbReference type="AlphaFoldDB" id="A0A383D380"/>
<dbReference type="Gene3D" id="3.40.50.720">
    <property type="entry name" value="NAD(P)-binding Rossmann-like Domain"/>
    <property type="match status" value="1"/>
</dbReference>
<comment type="similarity">
    <text evidence="1">Belongs to the NAD(P)-dependent epimerase/dehydratase family.</text>
</comment>
<dbReference type="PANTHER" id="PTHR43103">
    <property type="entry name" value="NUCLEOSIDE-DIPHOSPHATE-SUGAR EPIMERASE"/>
    <property type="match status" value="1"/>
</dbReference>
<feature type="non-terminal residue" evidence="5">
    <location>
        <position position="116"/>
    </location>
</feature>
<dbReference type="GO" id="GO:0016491">
    <property type="term" value="F:oxidoreductase activity"/>
    <property type="evidence" value="ECO:0007669"/>
    <property type="project" value="UniProtKB-KW"/>
</dbReference>
<proteinExistence type="inferred from homology"/>
<dbReference type="PANTHER" id="PTHR43103:SF5">
    <property type="entry name" value="4-EPIMERASE, PUTATIVE (AFU_ORTHOLOGUE AFUA_7G00360)-RELATED"/>
    <property type="match status" value="1"/>
</dbReference>
<dbReference type="Pfam" id="PF01370">
    <property type="entry name" value="Epimerase"/>
    <property type="match status" value="1"/>
</dbReference>
<keyword evidence="3" id="KW-0520">NAD</keyword>